<dbReference type="EMBL" id="CP006721">
    <property type="protein sequence ID" value="AGX41353.1"/>
    <property type="molecule type" value="Genomic_DNA"/>
</dbReference>
<dbReference type="OrthoDB" id="2082403at2"/>
<gene>
    <name evidence="1" type="ORF">CLSA_c03010</name>
</gene>
<proteinExistence type="predicted"/>
<dbReference type="PATRIC" id="fig|1345695.10.peg.4437"/>
<reference evidence="1 2" key="1">
    <citation type="journal article" date="2013" name="Genome Announc.">
        <title>Complete Genome Sequence of the Solvent Producer Clostridium saccharobutylicum NCP262 (DSM 13864).</title>
        <authorList>
            <person name="Poehlein A."/>
            <person name="Hartwich K."/>
            <person name="Krabben P."/>
            <person name="Ehrenreich A."/>
            <person name="Liebl W."/>
            <person name="Durre P."/>
            <person name="Gottschalk G."/>
            <person name="Daniel R."/>
        </authorList>
    </citation>
    <scope>NUCLEOTIDE SEQUENCE [LARGE SCALE GENOMIC DNA]</scope>
    <source>
        <strain evidence="1">DSM 13864</strain>
    </source>
</reference>
<evidence type="ECO:0000313" key="1">
    <source>
        <dbReference type="EMBL" id="AGX41353.1"/>
    </source>
</evidence>
<dbReference type="GeneID" id="55472869"/>
<keyword evidence="2" id="KW-1185">Reference proteome</keyword>
<dbReference type="KEGG" id="csb:CLSA_c03010"/>
<name>U5MLE8_CLOSA</name>
<evidence type="ECO:0000313" key="2">
    <source>
        <dbReference type="Proteomes" id="UP000017118"/>
    </source>
</evidence>
<dbReference type="eggNOG" id="ENOG502ZCJK">
    <property type="taxonomic scope" value="Bacteria"/>
</dbReference>
<dbReference type="Proteomes" id="UP000017118">
    <property type="component" value="Chromosome"/>
</dbReference>
<protein>
    <submittedName>
        <fullName evidence="1">Uncharacterized protein</fullName>
    </submittedName>
</protein>
<accession>U5MLE8</accession>
<dbReference type="AlphaFoldDB" id="U5MLE8"/>
<dbReference type="RefSeq" id="WP_022743642.1">
    <property type="nucleotide sequence ID" value="NC_022571.1"/>
</dbReference>
<sequence length="736" mass="84781">MNKNICFIELIKDENGFFKAGQTVETACIRAYLKENEIDSMIYVDESLPSISDMCDDILSLSDEILVFVVHEECKGIMKVLISCIKELEDVEIYILGDTMDVEDKDIININSEKKLIEVLKGEVDNTNSDFFSVSPYASGILLTRDISKYGIWIGRSTRELRQIDAIKKDINELVKAYSGLAESEDKVIPFIGQFIEDKEYLENVIDKLKNVNISFLKFLLPVHESNFDEVIKMSRSMPQCKYSLKFETALDENKVNSLLALIQDQKIEGIYFPASWLKEKSKFISIIHSESIDIFPIGEVDNKALSPETTSIVLENTRLRYLPFYRGFLNSKIGIYGGDKLDGYVHHLEVSDEFMNKNNNDFINEIMSVNSSVYVKDKKLDIGDEKWLFDEKGIANVDSKSFNNVSDSFSKSNVNLSNFIQVSDHSLYNNTLSYVSDTKIYEISYKEGKRNLSHIKEELKNKEKVVYIFKLVDEEDFKLLLEDAEKYKDSHKLTDLTLAYGYLENSCRFGFSSQCSVSKIPRIKIDSGGNIRTCDMQTEPISKVSDSLFEIEHNCMIKREKKIHEKGCYDCSMSSWCSKCTELPEFMDGMYCEIMKKKSYVLDYTMIPFIYFRLKETNGNYTDIIPDYVIISNEYMYNYIPSEIKGEVAPYLPKFTSLLTINGKCLIWSPATNKYYNVSSELAYIVELLLRRVRAESIPELVSKLLKIDIEKSERIFDFAINAFKKAGVLYREVK</sequence>
<organism evidence="1 2">
    <name type="scientific">Clostridium saccharobutylicum DSM 13864</name>
    <dbReference type="NCBI Taxonomy" id="1345695"/>
    <lineage>
        <taxon>Bacteria</taxon>
        <taxon>Bacillati</taxon>
        <taxon>Bacillota</taxon>
        <taxon>Clostridia</taxon>
        <taxon>Eubacteriales</taxon>
        <taxon>Clostridiaceae</taxon>
        <taxon>Clostridium</taxon>
    </lineage>
</organism>
<dbReference type="HOGENOM" id="CLU_448123_0_0_9"/>